<comment type="caution">
    <text evidence="9">The sequence shown here is derived from an EMBL/GenBank/DDBJ whole genome shotgun (WGS) entry which is preliminary data.</text>
</comment>
<dbReference type="FunFam" id="2.40.50.140:FF:000097">
    <property type="entry name" value="23S rRNA (uracil(1939)-C(5))-methyltransferase RlmD"/>
    <property type="match status" value="1"/>
</dbReference>
<dbReference type="PROSITE" id="PS01231">
    <property type="entry name" value="TRMA_2"/>
    <property type="match status" value="1"/>
</dbReference>
<accession>A0A849VG91</accession>
<feature type="binding site" evidence="6">
    <location>
        <position position="318"/>
    </location>
    <ligand>
        <name>S-adenosyl-L-methionine</name>
        <dbReference type="ChEBI" id="CHEBI:59789"/>
    </ligand>
</feature>
<name>A0A849VG91_9GAMM</name>
<dbReference type="Gene3D" id="2.40.50.140">
    <property type="entry name" value="Nucleic acid-binding proteins"/>
    <property type="match status" value="1"/>
</dbReference>
<evidence type="ECO:0000256" key="3">
    <source>
        <dbReference type="ARBA" id="ARBA00022679"/>
    </source>
</evidence>
<dbReference type="InterPro" id="IPR030391">
    <property type="entry name" value="MeTrfase_TrmA_CS"/>
</dbReference>
<feature type="active site" description="Nucleophile" evidence="6">
    <location>
        <position position="392"/>
    </location>
</feature>
<dbReference type="InterPro" id="IPR029063">
    <property type="entry name" value="SAM-dependent_MTases_sf"/>
</dbReference>
<feature type="binding site" evidence="6">
    <location>
        <position position="366"/>
    </location>
    <ligand>
        <name>S-adenosyl-L-methionine</name>
        <dbReference type="ChEBI" id="CHEBI:59789"/>
    </ligand>
</feature>
<proteinExistence type="inferred from homology"/>
<protein>
    <submittedName>
        <fullName evidence="9">23S rRNA (Uracil(1939)-C(5))-methyltransferase RlmD</fullName>
        <ecNumber evidence="9">2.1.1.190</ecNumber>
    </submittedName>
</protein>
<keyword evidence="10" id="KW-1185">Reference proteome</keyword>
<feature type="binding site" evidence="6">
    <location>
        <position position="297"/>
    </location>
    <ligand>
        <name>S-adenosyl-L-methionine</name>
        <dbReference type="ChEBI" id="CHEBI:59789"/>
    </ligand>
</feature>
<dbReference type="Proteomes" id="UP000586305">
    <property type="component" value="Unassembled WGS sequence"/>
</dbReference>
<keyword evidence="2 6" id="KW-0489">Methyltransferase</keyword>
<dbReference type="InterPro" id="IPR002792">
    <property type="entry name" value="TRAM_dom"/>
</dbReference>
<dbReference type="PROSITE" id="PS50926">
    <property type="entry name" value="TRAM"/>
    <property type="match status" value="1"/>
</dbReference>
<evidence type="ECO:0000256" key="6">
    <source>
        <dbReference type="PROSITE-ProRule" id="PRU01024"/>
    </source>
</evidence>
<keyword evidence="3 6" id="KW-0808">Transferase</keyword>
<dbReference type="PANTHER" id="PTHR11061">
    <property type="entry name" value="RNA M5U METHYLTRANSFERASE"/>
    <property type="match status" value="1"/>
</dbReference>
<evidence type="ECO:0000313" key="9">
    <source>
        <dbReference type="EMBL" id="NOU50731.1"/>
    </source>
</evidence>
<dbReference type="PROSITE" id="PS51687">
    <property type="entry name" value="SAM_MT_RNA_M5U"/>
    <property type="match status" value="1"/>
</dbReference>
<dbReference type="SUPFAM" id="SSF50249">
    <property type="entry name" value="Nucleic acid-binding proteins"/>
    <property type="match status" value="1"/>
</dbReference>
<dbReference type="EC" id="2.1.1.190" evidence="9"/>
<dbReference type="NCBIfam" id="NF009639">
    <property type="entry name" value="PRK13168.1"/>
    <property type="match status" value="1"/>
</dbReference>
<dbReference type="Pfam" id="PF05958">
    <property type="entry name" value="tRNA_U5-meth_tr"/>
    <property type="match status" value="1"/>
</dbReference>
<keyword evidence="5" id="KW-0411">Iron-sulfur</keyword>
<dbReference type="InterPro" id="IPR012340">
    <property type="entry name" value="NA-bd_OB-fold"/>
</dbReference>
<keyword evidence="4 6" id="KW-0949">S-adenosyl-L-methionine</keyword>
<dbReference type="InterPro" id="IPR030390">
    <property type="entry name" value="MeTrfase_TrmA_AS"/>
</dbReference>
<dbReference type="Gene3D" id="3.40.50.150">
    <property type="entry name" value="Vaccinia Virus protein VP39"/>
    <property type="match status" value="1"/>
</dbReference>
<dbReference type="EMBL" id="JABBPG010000003">
    <property type="protein sequence ID" value="NOU50731.1"/>
    <property type="molecule type" value="Genomic_DNA"/>
</dbReference>
<dbReference type="PANTHER" id="PTHR11061:SF49">
    <property type="entry name" value="23S RRNA (URACIL(1939)-C(5))-METHYLTRANSFERASE RLMD"/>
    <property type="match status" value="1"/>
</dbReference>
<dbReference type="CDD" id="cd02440">
    <property type="entry name" value="AdoMet_MTases"/>
    <property type="match status" value="1"/>
</dbReference>
<evidence type="ECO:0000259" key="8">
    <source>
        <dbReference type="PROSITE" id="PS50926"/>
    </source>
</evidence>
<dbReference type="InterPro" id="IPR010280">
    <property type="entry name" value="U5_MeTrfase_fam"/>
</dbReference>
<keyword evidence="1" id="KW-0479">Metal-binding</keyword>
<reference evidence="9 10" key="1">
    <citation type="submission" date="2020-04" db="EMBL/GenBank/DDBJ databases">
        <title>Pseudoalteromonas caenipelagi sp. nov., isolated from a tidal flat.</title>
        <authorList>
            <person name="Park S."/>
            <person name="Yoon J.-H."/>
        </authorList>
    </citation>
    <scope>NUCLEOTIDE SEQUENCE [LARGE SCALE GENOMIC DNA]</scope>
    <source>
        <strain evidence="9 10">JBTF-M23</strain>
    </source>
</reference>
<dbReference type="SUPFAM" id="SSF53335">
    <property type="entry name" value="S-adenosyl-L-methionine-dependent methyltransferases"/>
    <property type="match status" value="1"/>
</dbReference>
<feature type="active site" evidence="7">
    <location>
        <position position="392"/>
    </location>
</feature>
<dbReference type="PROSITE" id="PS01230">
    <property type="entry name" value="TRMA_1"/>
    <property type="match status" value="1"/>
</dbReference>
<evidence type="ECO:0000256" key="5">
    <source>
        <dbReference type="ARBA" id="ARBA00023014"/>
    </source>
</evidence>
<dbReference type="GO" id="GO:0070475">
    <property type="term" value="P:rRNA base methylation"/>
    <property type="evidence" value="ECO:0007669"/>
    <property type="project" value="TreeGrafter"/>
</dbReference>
<organism evidence="9 10">
    <name type="scientific">Pseudoalteromonas caenipelagi</name>
    <dbReference type="NCBI Taxonomy" id="2726988"/>
    <lineage>
        <taxon>Bacteria</taxon>
        <taxon>Pseudomonadati</taxon>
        <taxon>Pseudomonadota</taxon>
        <taxon>Gammaproteobacteria</taxon>
        <taxon>Alteromonadales</taxon>
        <taxon>Pseudoalteromonadaceae</taxon>
        <taxon>Pseudoalteromonas</taxon>
    </lineage>
</organism>
<evidence type="ECO:0000256" key="1">
    <source>
        <dbReference type="ARBA" id="ARBA00022485"/>
    </source>
</evidence>
<dbReference type="NCBIfam" id="TIGR00479">
    <property type="entry name" value="rumA"/>
    <property type="match status" value="1"/>
</dbReference>
<feature type="binding site" evidence="6">
    <location>
        <position position="268"/>
    </location>
    <ligand>
        <name>S-adenosyl-L-methionine</name>
        <dbReference type="ChEBI" id="CHEBI:59789"/>
    </ligand>
</feature>
<dbReference type="AlphaFoldDB" id="A0A849VG91"/>
<feature type="domain" description="TRAM" evidence="8">
    <location>
        <begin position="10"/>
        <end position="68"/>
    </location>
</feature>
<evidence type="ECO:0000256" key="2">
    <source>
        <dbReference type="ARBA" id="ARBA00022603"/>
    </source>
</evidence>
<keyword evidence="1" id="KW-0004">4Fe-4S</keyword>
<dbReference type="Pfam" id="PF01938">
    <property type="entry name" value="TRAM"/>
    <property type="match status" value="1"/>
</dbReference>
<dbReference type="GO" id="GO:0070041">
    <property type="term" value="F:rRNA (uridine-C5-)-methyltransferase activity"/>
    <property type="evidence" value="ECO:0007669"/>
    <property type="project" value="TreeGrafter"/>
</dbReference>
<dbReference type="GO" id="GO:0051539">
    <property type="term" value="F:4 iron, 4 sulfur cluster binding"/>
    <property type="evidence" value="ECO:0007669"/>
    <property type="project" value="UniProtKB-KW"/>
</dbReference>
<sequence>MAQFFKAKATSSKGKNLELTIESIDHQGRGVAKHQGKVCFVDGALAGECVKAQIQQEKAKLIIAKTVKVMTPSEQRTAAFCQDYQRCGGCQLQHLGHEYQLEHKHKALDALFSKFSKVTDLPWQLPIESEPTNYRRAARIACIFDTASRQLKLGFRGSKSKQIVEIQRCEVLTQPFTDIFSRLTEALNKHKAYSSISHIQLCDADNGQYVLLRHTKKIEQKYKDELENTLHGYQLLWDDGSENLVYRQLPSYQVGKLNFEFKLDNFVQVNRVVNENMLLQAFNWLDLSAQDRVLDLFCGIGNFSLLMAKQANEVIGVEGSQSSVAMAKQNAHTNQLNNVQFYCFDLTQQLAQANWFEASLNVLLLDPSRTGAYDILKQLPLTQFKKVLYVSCDPVTLARDSALLIEAGFELDKIGLMNMFPHTGHIETMALFQRR</sequence>
<gene>
    <name evidence="9" type="primary">rlmD</name>
    <name evidence="9" type="ORF">HG263_09325</name>
</gene>
<dbReference type="Gene3D" id="2.40.50.1070">
    <property type="match status" value="1"/>
</dbReference>
<evidence type="ECO:0000256" key="4">
    <source>
        <dbReference type="ARBA" id="ARBA00022691"/>
    </source>
</evidence>
<evidence type="ECO:0000313" key="10">
    <source>
        <dbReference type="Proteomes" id="UP000586305"/>
    </source>
</evidence>
<keyword evidence="1" id="KW-0408">Iron</keyword>
<dbReference type="RefSeq" id="WP_171625809.1">
    <property type="nucleotide sequence ID" value="NZ_JABBPG010000003.1"/>
</dbReference>
<evidence type="ECO:0000256" key="7">
    <source>
        <dbReference type="PROSITE-ProRule" id="PRU10015"/>
    </source>
</evidence>
<comment type="similarity">
    <text evidence="6">Belongs to the class I-like SAM-binding methyltransferase superfamily. RNA M5U methyltransferase family.</text>
</comment>